<protein>
    <submittedName>
        <fullName evidence="1">Uncharacterized protein</fullName>
    </submittedName>
</protein>
<organism evidence="1">
    <name type="scientific">Rhizophora mucronata</name>
    <name type="common">Asiatic mangrove</name>
    <dbReference type="NCBI Taxonomy" id="61149"/>
    <lineage>
        <taxon>Eukaryota</taxon>
        <taxon>Viridiplantae</taxon>
        <taxon>Streptophyta</taxon>
        <taxon>Embryophyta</taxon>
        <taxon>Tracheophyta</taxon>
        <taxon>Spermatophyta</taxon>
        <taxon>Magnoliopsida</taxon>
        <taxon>eudicotyledons</taxon>
        <taxon>Gunneridae</taxon>
        <taxon>Pentapetalae</taxon>
        <taxon>rosids</taxon>
        <taxon>fabids</taxon>
        <taxon>Malpighiales</taxon>
        <taxon>Rhizophoraceae</taxon>
        <taxon>Rhizophora</taxon>
    </lineage>
</organism>
<proteinExistence type="predicted"/>
<dbReference type="EMBL" id="GGEC01065137">
    <property type="protein sequence ID" value="MBX45621.1"/>
    <property type="molecule type" value="Transcribed_RNA"/>
</dbReference>
<sequence>METISELPTAIWVKLENRSPITQYTKGVYDQFIYMTSARQYKMRKTRMI</sequence>
<accession>A0A2P2NT93</accession>
<name>A0A2P2NT93_RHIMU</name>
<dbReference type="AlphaFoldDB" id="A0A2P2NT93"/>
<reference evidence="1" key="1">
    <citation type="submission" date="2018-02" db="EMBL/GenBank/DDBJ databases">
        <title>Rhizophora mucronata_Transcriptome.</title>
        <authorList>
            <person name="Meera S.P."/>
            <person name="Sreeshan A."/>
            <person name="Augustine A."/>
        </authorList>
    </citation>
    <scope>NUCLEOTIDE SEQUENCE</scope>
    <source>
        <tissue evidence="1">Leaf</tissue>
    </source>
</reference>
<evidence type="ECO:0000313" key="1">
    <source>
        <dbReference type="EMBL" id="MBX45621.1"/>
    </source>
</evidence>